<dbReference type="KEGG" id="daf:Desaf_2402"/>
<dbReference type="InterPro" id="IPR052563">
    <property type="entry name" value="FliK"/>
</dbReference>
<feature type="region of interest" description="Disordered" evidence="1">
    <location>
        <begin position="1"/>
        <end position="23"/>
    </location>
</feature>
<evidence type="ECO:0000313" key="3">
    <source>
        <dbReference type="EMBL" id="EGJ50726.1"/>
    </source>
</evidence>
<dbReference type="InterPro" id="IPR038610">
    <property type="entry name" value="FliK-like_C_sf"/>
</dbReference>
<proteinExistence type="predicted"/>
<feature type="compositionally biased region" description="Basic and acidic residues" evidence="1">
    <location>
        <begin position="315"/>
        <end position="330"/>
    </location>
</feature>
<name>F3YYH2_DESAF</name>
<dbReference type="HOGENOM" id="CLU_505997_0_0_7"/>
<dbReference type="InterPro" id="IPR021136">
    <property type="entry name" value="Flagellar_hook_control-like_C"/>
</dbReference>
<feature type="domain" description="Flagellar hook-length control protein-like C-terminal" evidence="2">
    <location>
        <begin position="397"/>
        <end position="476"/>
    </location>
</feature>
<dbReference type="STRING" id="690850.Desaf_2402"/>
<keyword evidence="4" id="KW-1185">Reference proteome</keyword>
<keyword evidence="3" id="KW-0282">Flagellum</keyword>
<dbReference type="AlphaFoldDB" id="F3YYH2"/>
<dbReference type="Proteomes" id="UP000007844">
    <property type="component" value="Chromosome"/>
</dbReference>
<keyword evidence="3" id="KW-0966">Cell projection</keyword>
<dbReference type="CDD" id="cd17470">
    <property type="entry name" value="T3SS_Flik_C"/>
    <property type="match status" value="1"/>
</dbReference>
<accession>F3YYH2</accession>
<dbReference type="Pfam" id="PF02120">
    <property type="entry name" value="Flg_hook"/>
    <property type="match status" value="1"/>
</dbReference>
<dbReference type="PANTHER" id="PTHR37533:SF2">
    <property type="entry name" value="FLAGELLAR HOOK-LENGTH CONTROL PROTEIN"/>
    <property type="match status" value="1"/>
</dbReference>
<feature type="compositionally biased region" description="Low complexity" evidence="1">
    <location>
        <begin position="13"/>
        <end position="23"/>
    </location>
</feature>
<keyword evidence="3" id="KW-0969">Cilium</keyword>
<gene>
    <name evidence="3" type="ORF">Desaf_2402</name>
</gene>
<protein>
    <submittedName>
        <fullName evidence="3">Flagellar hook-length control protein</fullName>
    </submittedName>
</protein>
<evidence type="ECO:0000313" key="4">
    <source>
        <dbReference type="Proteomes" id="UP000007844"/>
    </source>
</evidence>
<organism evidence="3 4">
    <name type="scientific">Desulfocurvibacter africanus subsp. africanus str. Walvis Bay</name>
    <dbReference type="NCBI Taxonomy" id="690850"/>
    <lineage>
        <taxon>Bacteria</taxon>
        <taxon>Pseudomonadati</taxon>
        <taxon>Thermodesulfobacteriota</taxon>
        <taxon>Desulfovibrionia</taxon>
        <taxon>Desulfovibrionales</taxon>
        <taxon>Desulfovibrionaceae</taxon>
        <taxon>Desulfocurvibacter</taxon>
    </lineage>
</organism>
<feature type="region of interest" description="Disordered" evidence="1">
    <location>
        <begin position="505"/>
        <end position="538"/>
    </location>
</feature>
<feature type="region of interest" description="Disordered" evidence="1">
    <location>
        <begin position="41"/>
        <end position="86"/>
    </location>
</feature>
<sequence>MQILPCDGYGREAGTTSSDWSLSSGSEAASAFAGLLSQHVASNNPTTTSDSSLNVQAGRHARADREERLRAEADSPAGRAVADRKVGKEEFSTVREELRAQGYAESDLDRLEQRVSEGVTWREFQRDLSELARKARLGNSGTIDLENVNALQSLFQKAGFSGAEAESLVKSLDAGNSRQVLEALKRQLESLPADKTLSLRPAELKALGDALGLNARGKESLRGYLNQGTGANGRMLASPESLRGILTVMQNESTDGLDYIQRMDAMQKLVGDVLQQARTKASGEANADRMGQDAGDKLLNASKNDMKTKHAQGLGEKHADKAGEKTDDTIGDKARDEHLKDLGNRAQDKLTLSKTQPLASAIADAGAQVKTSYQVPTSPTQSVPSQAQLFQQVNSGILQNLGNGGQQLTINLTPEELGSLQVMLQVRDKELSAVIRADSPEAAKALSDQLAQLKQTLEQQGFKVSSLEVQTGLSNQHGFNAWSGAEGHNFMQERQERARMQRLSSLRGQTGDGGITTQAPMTAGMGRGVSSDSVDIFA</sequence>
<evidence type="ECO:0000256" key="1">
    <source>
        <dbReference type="SAM" id="MobiDB-lite"/>
    </source>
</evidence>
<reference evidence="3 4" key="1">
    <citation type="journal article" date="2011" name="J. Bacteriol.">
        <title>Genome sequence of the mercury-methylating and pleomorphic Desulfovibrio africanus Strain Walvis Bay.</title>
        <authorList>
            <person name="Brown S.D."/>
            <person name="Wall J.D."/>
            <person name="Kucken A.M."/>
            <person name="Gilmour C.C."/>
            <person name="Podar M."/>
            <person name="Brandt C.C."/>
            <person name="Teshima H."/>
            <person name="Detter J.C."/>
            <person name="Han C.S."/>
            <person name="Land M.L."/>
            <person name="Lucas S."/>
            <person name="Han J."/>
            <person name="Pennacchio L."/>
            <person name="Nolan M."/>
            <person name="Pitluck S."/>
            <person name="Woyke T."/>
            <person name="Goodwin L."/>
            <person name="Palumbo A.V."/>
            <person name="Elias D.A."/>
        </authorList>
    </citation>
    <scope>NUCLEOTIDE SEQUENCE [LARGE SCALE GENOMIC DNA]</scope>
    <source>
        <strain evidence="3 4">Walvis Bay</strain>
    </source>
</reference>
<feature type="region of interest" description="Disordered" evidence="1">
    <location>
        <begin position="307"/>
        <end position="330"/>
    </location>
</feature>
<dbReference type="Gene3D" id="3.30.750.140">
    <property type="match status" value="1"/>
</dbReference>
<dbReference type="eggNOG" id="COG3144">
    <property type="taxonomic scope" value="Bacteria"/>
</dbReference>
<dbReference type="RefSeq" id="WP_014260428.1">
    <property type="nucleotide sequence ID" value="NC_016629.1"/>
</dbReference>
<dbReference type="PANTHER" id="PTHR37533">
    <property type="entry name" value="FLAGELLAR HOOK-LENGTH CONTROL PROTEIN"/>
    <property type="match status" value="1"/>
</dbReference>
<dbReference type="EMBL" id="CP003221">
    <property type="protein sequence ID" value="EGJ50726.1"/>
    <property type="molecule type" value="Genomic_DNA"/>
</dbReference>
<evidence type="ECO:0000259" key="2">
    <source>
        <dbReference type="Pfam" id="PF02120"/>
    </source>
</evidence>
<feature type="compositionally biased region" description="Polar residues" evidence="1">
    <location>
        <begin position="41"/>
        <end position="55"/>
    </location>
</feature>
<feature type="compositionally biased region" description="Basic and acidic residues" evidence="1">
    <location>
        <begin position="61"/>
        <end position="73"/>
    </location>
</feature>